<keyword evidence="1" id="KW-0732">Signal</keyword>
<feature type="chain" id="PRO_5035893833" evidence="1">
    <location>
        <begin position="28"/>
        <end position="115"/>
    </location>
</feature>
<dbReference type="AlphaFoldDB" id="A0A8T1STH3"/>
<feature type="signal peptide" evidence="1">
    <location>
        <begin position="1"/>
        <end position="27"/>
    </location>
</feature>
<keyword evidence="4" id="KW-1185">Reference proteome</keyword>
<name>A0A8T1STH3_CHESE</name>
<dbReference type="EMBL" id="JAHGAV010000106">
    <property type="protein sequence ID" value="KAG6932007.1"/>
    <property type="molecule type" value="Genomic_DNA"/>
</dbReference>
<dbReference type="Pfam" id="PF00093">
    <property type="entry name" value="VWC"/>
    <property type="match status" value="1"/>
</dbReference>
<evidence type="ECO:0000259" key="2">
    <source>
        <dbReference type="PROSITE" id="PS50184"/>
    </source>
</evidence>
<proteinExistence type="predicted"/>
<dbReference type="Proteomes" id="UP000765507">
    <property type="component" value="Unassembled WGS sequence"/>
</dbReference>
<protein>
    <submittedName>
        <fullName evidence="3">Fraser extracellular matrix complex subunit 1</fullName>
    </submittedName>
</protein>
<evidence type="ECO:0000313" key="3">
    <source>
        <dbReference type="EMBL" id="KAG6932007.1"/>
    </source>
</evidence>
<dbReference type="Gene3D" id="2.10.70.10">
    <property type="entry name" value="Complement Module, domain 1"/>
    <property type="match status" value="1"/>
</dbReference>
<dbReference type="PROSITE" id="PS50184">
    <property type="entry name" value="VWFC_2"/>
    <property type="match status" value="1"/>
</dbReference>
<evidence type="ECO:0000256" key="1">
    <source>
        <dbReference type="SAM" id="SignalP"/>
    </source>
</evidence>
<comment type="caution">
    <text evidence="3">The sequence shown here is derived from an EMBL/GenBank/DDBJ whole genome shotgun (WGS) entry which is preliminary data.</text>
</comment>
<dbReference type="PROSITE" id="PS01208">
    <property type="entry name" value="VWFC_1"/>
    <property type="match status" value="1"/>
</dbReference>
<dbReference type="InterPro" id="IPR001007">
    <property type="entry name" value="VWF_dom"/>
</dbReference>
<feature type="domain" description="VWFC" evidence="2">
    <location>
        <begin position="27"/>
        <end position="89"/>
    </location>
</feature>
<evidence type="ECO:0000313" key="4">
    <source>
        <dbReference type="Proteomes" id="UP000765507"/>
    </source>
</evidence>
<organism evidence="3 4">
    <name type="scientific">Chelydra serpentina</name>
    <name type="common">Snapping turtle</name>
    <name type="synonym">Testudo serpentina</name>
    <dbReference type="NCBI Taxonomy" id="8475"/>
    <lineage>
        <taxon>Eukaryota</taxon>
        <taxon>Metazoa</taxon>
        <taxon>Chordata</taxon>
        <taxon>Craniata</taxon>
        <taxon>Vertebrata</taxon>
        <taxon>Euteleostomi</taxon>
        <taxon>Archelosauria</taxon>
        <taxon>Testudinata</taxon>
        <taxon>Testudines</taxon>
        <taxon>Cryptodira</taxon>
        <taxon>Durocryptodira</taxon>
        <taxon>Americhelydia</taxon>
        <taxon>Chelydroidea</taxon>
        <taxon>Chelydridae</taxon>
        <taxon>Chelydra</taxon>
    </lineage>
</organism>
<reference evidence="3 4" key="1">
    <citation type="journal article" date="2020" name="G3 (Bethesda)">
        <title>Draft Genome of the Common Snapping Turtle, Chelydra serpentina, a Model for Phenotypic Plasticity in Reptiles.</title>
        <authorList>
            <person name="Das D."/>
            <person name="Singh S.K."/>
            <person name="Bierstedt J."/>
            <person name="Erickson A."/>
            <person name="Galli G.L.J."/>
            <person name="Crossley D.A. 2nd"/>
            <person name="Rhen T."/>
        </authorList>
    </citation>
    <scope>NUCLEOTIDE SEQUENCE [LARGE SCALE GENOMIC DNA]</scope>
    <source>
        <strain evidence="3">KW</strain>
    </source>
</reference>
<sequence>MDDLAAWLRIALLFAGFARLPPQRAEGACVYQGSLFENNTIWKPDSCQECRCHRDILICEPAVCKNPRCDFQKGEVLRIAPNTCCPECASGTEGVCQHEGQTHAVSALKYPLALT</sequence>
<dbReference type="OrthoDB" id="9047850at2759"/>
<accession>A0A8T1STH3</accession>
<dbReference type="SUPFAM" id="SSF57603">
    <property type="entry name" value="FnI-like domain"/>
    <property type="match status" value="1"/>
</dbReference>
<gene>
    <name evidence="3" type="ORF">G0U57_000504</name>
</gene>
<dbReference type="SMART" id="SM00214">
    <property type="entry name" value="VWC"/>
    <property type="match status" value="1"/>
</dbReference>